<dbReference type="GO" id="GO:0000463">
    <property type="term" value="P:maturation of LSU-rRNA from tricistronic rRNA transcript (SSU-rRNA, 5.8S rRNA, LSU-rRNA)"/>
    <property type="evidence" value="ECO:0007669"/>
    <property type="project" value="TreeGrafter"/>
</dbReference>
<evidence type="ECO:0000256" key="5">
    <source>
        <dbReference type="ARBA" id="ARBA00030889"/>
    </source>
</evidence>
<dbReference type="GO" id="GO:0005730">
    <property type="term" value="C:nucleolus"/>
    <property type="evidence" value="ECO:0007669"/>
    <property type="project" value="UniProtKB-SubCell"/>
</dbReference>
<dbReference type="Pfam" id="PF04427">
    <property type="entry name" value="Brix"/>
    <property type="match status" value="1"/>
</dbReference>
<dbReference type="PROSITE" id="PS50833">
    <property type="entry name" value="BRIX"/>
    <property type="match status" value="1"/>
</dbReference>
<protein>
    <recommendedName>
        <fullName evidence="3 6">Ribosome production factor 2 homolog</fullName>
    </recommendedName>
    <alternativeName>
        <fullName evidence="5 6">Ribosome biogenesis protein RPF2 homolog</fullName>
    </alternativeName>
</protein>
<dbReference type="PANTHER" id="PTHR12728">
    <property type="entry name" value="BRIX DOMAIN CONTAINING PROTEIN"/>
    <property type="match status" value="1"/>
</dbReference>
<evidence type="ECO:0000256" key="7">
    <source>
        <dbReference type="SAM" id="MobiDB-lite"/>
    </source>
</evidence>
<accession>A0A2A3E1K6</accession>
<feature type="region of interest" description="Disordered" evidence="7">
    <location>
        <begin position="294"/>
        <end position="322"/>
    </location>
</feature>
<evidence type="ECO:0000256" key="1">
    <source>
        <dbReference type="ARBA" id="ARBA00004604"/>
    </source>
</evidence>
<dbReference type="InterPro" id="IPR039770">
    <property type="entry name" value="Rpf2"/>
</dbReference>
<comment type="similarity">
    <text evidence="2 6">Belongs to the RPF2 family.</text>
</comment>
<evidence type="ECO:0000256" key="4">
    <source>
        <dbReference type="ARBA" id="ARBA00023242"/>
    </source>
</evidence>
<evidence type="ECO:0000313" key="10">
    <source>
        <dbReference type="Proteomes" id="UP000242457"/>
    </source>
</evidence>
<dbReference type="SUPFAM" id="SSF52954">
    <property type="entry name" value="Class II aaRS ABD-related"/>
    <property type="match status" value="1"/>
</dbReference>
<dbReference type="OrthoDB" id="407658at2759"/>
<dbReference type="Proteomes" id="UP000242457">
    <property type="component" value="Unassembled WGS sequence"/>
</dbReference>
<dbReference type="AlphaFoldDB" id="A0A2A3E1K6"/>
<name>A0A2A3E1K6_APICC</name>
<reference evidence="9 10" key="1">
    <citation type="submission" date="2014-07" db="EMBL/GenBank/DDBJ databases">
        <title>Genomic and transcriptomic analysis on Apis cerana provide comprehensive insights into honey bee biology.</title>
        <authorList>
            <person name="Diao Q."/>
            <person name="Sun L."/>
            <person name="Zheng H."/>
            <person name="Zheng H."/>
            <person name="Xu S."/>
            <person name="Wang S."/>
            <person name="Zeng Z."/>
            <person name="Hu F."/>
            <person name="Su S."/>
            <person name="Wu J."/>
        </authorList>
    </citation>
    <scope>NUCLEOTIDE SEQUENCE [LARGE SCALE GENOMIC DNA]</scope>
    <source>
        <tissue evidence="9">Pupae without intestine</tissue>
    </source>
</reference>
<dbReference type="STRING" id="94128.A0A2A3E1K6"/>
<evidence type="ECO:0000256" key="3">
    <source>
        <dbReference type="ARBA" id="ARBA00020387"/>
    </source>
</evidence>
<dbReference type="GO" id="GO:0019843">
    <property type="term" value="F:rRNA binding"/>
    <property type="evidence" value="ECO:0007669"/>
    <property type="project" value="UniProtKB-UniRule"/>
</dbReference>
<dbReference type="InterPro" id="IPR007109">
    <property type="entry name" value="Brix"/>
</dbReference>
<evidence type="ECO:0000259" key="8">
    <source>
        <dbReference type="PROSITE" id="PS50833"/>
    </source>
</evidence>
<dbReference type="GO" id="GO:0000027">
    <property type="term" value="P:ribosomal large subunit assembly"/>
    <property type="evidence" value="ECO:0007669"/>
    <property type="project" value="InterPro"/>
</dbReference>
<organism evidence="9 10">
    <name type="scientific">Apis cerana cerana</name>
    <name type="common">Oriental honeybee</name>
    <dbReference type="NCBI Taxonomy" id="94128"/>
    <lineage>
        <taxon>Eukaryota</taxon>
        <taxon>Metazoa</taxon>
        <taxon>Ecdysozoa</taxon>
        <taxon>Arthropoda</taxon>
        <taxon>Hexapoda</taxon>
        <taxon>Insecta</taxon>
        <taxon>Pterygota</taxon>
        <taxon>Neoptera</taxon>
        <taxon>Endopterygota</taxon>
        <taxon>Hymenoptera</taxon>
        <taxon>Apocrita</taxon>
        <taxon>Aculeata</taxon>
        <taxon>Apoidea</taxon>
        <taxon>Anthophila</taxon>
        <taxon>Apidae</taxon>
        <taxon>Apis</taxon>
    </lineage>
</organism>
<comment type="subcellular location">
    <subcellularLocation>
        <location evidence="1 6">Nucleus</location>
        <location evidence="1 6">Nucleolus</location>
    </subcellularLocation>
</comment>
<evidence type="ECO:0000313" key="9">
    <source>
        <dbReference type="EMBL" id="PBC25136.1"/>
    </source>
</evidence>
<sequence>MTVINRIVKPTTHRGKRAILKKEPKLIENIKQILCFKSKKTSQIAVDFMKDLHNLKKPDAEMMQKKNDILPFENITPIEKFCLKYNASLFMIALHNKKRPHNLIMGRMYEHTLLDMVEFGIENYKSLKDFKISKISQGIKPLLVFNGELFENNHEYSKIKNLFVDMFQREPVEKIRLQGLEHVLSFTIIENKIFLRSYRILLKKSNSSIPRIELEEIGPRANLICRRIKLASEDLFKEACKKPKELKIKKKKNISIDNFGTTFGRIHIGVQNINSIQTRKMKGLKKTMAEKKNGMKRKNLENNHIKSKKSKINSNNNSNNNN</sequence>
<dbReference type="EMBL" id="KZ288507">
    <property type="protein sequence ID" value="PBC25136.1"/>
    <property type="molecule type" value="Genomic_DNA"/>
</dbReference>
<evidence type="ECO:0000256" key="2">
    <source>
        <dbReference type="ARBA" id="ARBA00010782"/>
    </source>
</evidence>
<keyword evidence="10" id="KW-1185">Reference proteome</keyword>
<feature type="domain" description="Brix" evidence="8">
    <location>
        <begin position="31"/>
        <end position="234"/>
    </location>
</feature>
<keyword evidence="4 6" id="KW-0539">Nucleus</keyword>
<dbReference type="SMART" id="SM00879">
    <property type="entry name" value="Brix"/>
    <property type="match status" value="1"/>
</dbReference>
<gene>
    <name evidence="9" type="ORF">APICC_01963</name>
</gene>
<evidence type="ECO:0000256" key="6">
    <source>
        <dbReference type="RuleBase" id="RU367086"/>
    </source>
</evidence>
<proteinExistence type="inferred from homology"/>
<feature type="compositionally biased region" description="Low complexity" evidence="7">
    <location>
        <begin position="312"/>
        <end position="322"/>
    </location>
</feature>
<dbReference type="PANTHER" id="PTHR12728:SF0">
    <property type="entry name" value="RIBOSOME PRODUCTION FACTOR 2 HOMOLOG"/>
    <property type="match status" value="1"/>
</dbReference>
<feature type="compositionally biased region" description="Basic and acidic residues" evidence="7">
    <location>
        <begin position="294"/>
        <end position="304"/>
    </location>
</feature>